<name>A0AAW1SFL8_9CHLO</name>
<evidence type="ECO:0000313" key="3">
    <source>
        <dbReference type="Proteomes" id="UP001438707"/>
    </source>
</evidence>
<evidence type="ECO:0000256" key="1">
    <source>
        <dbReference type="SAM" id="MobiDB-lite"/>
    </source>
</evidence>
<accession>A0AAW1SFL8</accession>
<feature type="region of interest" description="Disordered" evidence="1">
    <location>
        <begin position="1"/>
        <end position="56"/>
    </location>
</feature>
<evidence type="ECO:0000313" key="2">
    <source>
        <dbReference type="EMBL" id="KAK9844446.1"/>
    </source>
</evidence>
<dbReference type="Proteomes" id="UP001438707">
    <property type="component" value="Unassembled WGS sequence"/>
</dbReference>
<reference evidence="2 3" key="1">
    <citation type="journal article" date="2024" name="Nat. Commun.">
        <title>Phylogenomics reveals the evolutionary origins of lichenization in chlorophyte algae.</title>
        <authorList>
            <person name="Puginier C."/>
            <person name="Libourel C."/>
            <person name="Otte J."/>
            <person name="Skaloud P."/>
            <person name="Haon M."/>
            <person name="Grisel S."/>
            <person name="Petersen M."/>
            <person name="Berrin J.G."/>
            <person name="Delaux P.M."/>
            <person name="Dal Grande F."/>
            <person name="Keller J."/>
        </authorList>
    </citation>
    <scope>NUCLEOTIDE SEQUENCE [LARGE SCALE GENOMIC DNA]</scope>
    <source>
        <strain evidence="2 3">SAG 2145</strain>
    </source>
</reference>
<sequence>MEPQTSRPSKPELHPDQVAVSRPSKSLGDEPAASPTGNAWRPQKPPRSPPKLPPAPARPKIAYQQLCILVFAVLVVLSILRTPTRGSHIPRPQASRQLTSLGWPLASAEARTLVVYVFSDTDSEYAANLRYFIKEGMAENDGCDYVIVVQHDENILSLLDLPMLPSNARFVFHGENKCFDYGTIGWLLREGEIKPSRYQFFIFMNSSIRGPFLPAYWPKESHWSAVLTSRLNSLVKLVGPTISCEGIDAEGSAQSRPHVQSYMVATDKVGLDLLQNDGRVFACHSNIDKTIRFSELGASSVIMNAGYSIDSLMRRYQGVDWQDESNWECNARMSPYGERFYDGVSLEAMEGSTDISSNEYKNITDELKMPKILTRMAQGDACFDYTFYRKENKDLPPFDNGGARPGRVTLTAKVLGPYSGTLSSLGRPQVLRTHPRKLMVDTPAAQHETPRIIHGALSGSMSTW</sequence>
<dbReference type="AlphaFoldDB" id="A0AAW1SFL8"/>
<feature type="compositionally biased region" description="Pro residues" evidence="1">
    <location>
        <begin position="43"/>
        <end position="56"/>
    </location>
</feature>
<proteinExistence type="predicted"/>
<comment type="caution">
    <text evidence="2">The sequence shown here is derived from an EMBL/GenBank/DDBJ whole genome shotgun (WGS) entry which is preliminary data.</text>
</comment>
<protein>
    <submittedName>
        <fullName evidence="2">Uncharacterized protein</fullName>
    </submittedName>
</protein>
<dbReference type="EMBL" id="JALJOS010000001">
    <property type="protein sequence ID" value="KAK9844446.1"/>
    <property type="molecule type" value="Genomic_DNA"/>
</dbReference>
<gene>
    <name evidence="2" type="ORF">WJX74_002617</name>
</gene>
<keyword evidence="3" id="KW-1185">Reference proteome</keyword>
<organism evidence="2 3">
    <name type="scientific">Apatococcus lobatus</name>
    <dbReference type="NCBI Taxonomy" id="904363"/>
    <lineage>
        <taxon>Eukaryota</taxon>
        <taxon>Viridiplantae</taxon>
        <taxon>Chlorophyta</taxon>
        <taxon>core chlorophytes</taxon>
        <taxon>Trebouxiophyceae</taxon>
        <taxon>Chlorellales</taxon>
        <taxon>Chlorellaceae</taxon>
        <taxon>Apatococcus</taxon>
    </lineage>
</organism>